<keyword evidence="11" id="KW-1015">Disulfide bond</keyword>
<comment type="similarity">
    <text evidence="2">Belongs to the immunoglobulin superfamily. BTN/MOG family.</text>
</comment>
<feature type="chain" id="PRO_5029521976" description="ICOS ligand" evidence="20">
    <location>
        <begin position="19"/>
        <end position="323"/>
    </location>
</feature>
<dbReference type="PANTHER" id="PTHR25466">
    <property type="entry name" value="T-LYMPHOCYTE ACTIVATION ANTIGEN"/>
    <property type="match status" value="1"/>
</dbReference>
<evidence type="ECO:0000313" key="23">
    <source>
        <dbReference type="Proteomes" id="UP000007648"/>
    </source>
</evidence>
<dbReference type="InterPro" id="IPR053896">
    <property type="entry name" value="BTN3A2-like_Ig-C"/>
</dbReference>
<keyword evidence="12" id="KW-0675">Receptor</keyword>
<proteinExistence type="inferred from homology"/>
<sequence length="323" mass="36425">MTLKSIGFFLFLLGCLRAAEVTIDPLFLDTESTVMEEIYGMVGGDVDLSCISPGKKHFDLNKISVYWQTKNEPLKTINAYIPGDDTSQYIDSKYQNRTSLKLEKMERGDFSLHLSNITIKDELELECIVVNKSSTDPLFRSTVNLHVAANYSIPVVEAPKKTNDTEVTFTCTSHNGFPKPKIYWVNKTDNSLLNQSLQNDTFTINEKGLYSVSSVLKIAWTPNIRVECCIENVNLQQNLTVQSSFLLSPDGSTDHRIITTTPNQSIPSGKTSIITFFIIFGIVLVILLMAVISFRKLRKNKHHYGDYRGPQGNRQMAETTDYI</sequence>
<evidence type="ECO:0000256" key="16">
    <source>
        <dbReference type="ARBA" id="ARBA00080938"/>
    </source>
</evidence>
<dbReference type="FunFam" id="2.60.40.10:FF:000996">
    <property type="entry name" value="ICOS ligand isoform X2"/>
    <property type="match status" value="1"/>
</dbReference>
<keyword evidence="7" id="KW-0075">B-cell activation</keyword>
<protein>
    <recommendedName>
        <fullName evidence="15">ICOS ligand</fullName>
    </recommendedName>
    <alternativeName>
        <fullName evidence="17">B7 homolog 2</fullName>
    </alternativeName>
    <alternativeName>
        <fullName evidence="16">B7-like protein Gl50</fullName>
    </alternativeName>
    <alternativeName>
        <fullName evidence="18">B7-related protein 1</fullName>
    </alternativeName>
</protein>
<comment type="subcellular location">
    <subcellularLocation>
        <location evidence="1">Cell membrane</location>
        <topology evidence="1">Single-pass type I membrane protein</topology>
    </subcellularLocation>
</comment>
<dbReference type="PANTHER" id="PTHR25466:SF17">
    <property type="entry name" value="IG-LIKE DOMAIN-CONTAINING PROTEIN"/>
    <property type="match status" value="1"/>
</dbReference>
<dbReference type="SMART" id="SM00409">
    <property type="entry name" value="IG"/>
    <property type="match status" value="1"/>
</dbReference>
<evidence type="ECO:0000259" key="21">
    <source>
        <dbReference type="PROSITE" id="PS50835"/>
    </source>
</evidence>
<dbReference type="OrthoDB" id="10055806at2759"/>
<accession>G3WFT3</accession>
<dbReference type="GO" id="GO:0042104">
    <property type="term" value="P:positive regulation of activated T cell proliferation"/>
    <property type="evidence" value="ECO:0007669"/>
    <property type="project" value="UniProtKB-ARBA"/>
</dbReference>
<dbReference type="HOGENOM" id="CLU_013137_8_2_1"/>
<evidence type="ECO:0000256" key="14">
    <source>
        <dbReference type="ARBA" id="ARBA00023319"/>
    </source>
</evidence>
<evidence type="ECO:0000256" key="2">
    <source>
        <dbReference type="ARBA" id="ARBA00007591"/>
    </source>
</evidence>
<evidence type="ECO:0000313" key="22">
    <source>
        <dbReference type="Ensembl" id="ENSSHAP00000014288.2"/>
    </source>
</evidence>
<dbReference type="Gene3D" id="2.60.40.10">
    <property type="entry name" value="Immunoglobulins"/>
    <property type="match status" value="2"/>
</dbReference>
<dbReference type="SUPFAM" id="SSF48726">
    <property type="entry name" value="Immunoglobulin"/>
    <property type="match status" value="2"/>
</dbReference>
<dbReference type="Proteomes" id="UP000007648">
    <property type="component" value="Unassembled WGS sequence"/>
</dbReference>
<evidence type="ECO:0000256" key="11">
    <source>
        <dbReference type="ARBA" id="ARBA00023157"/>
    </source>
</evidence>
<evidence type="ECO:0000256" key="15">
    <source>
        <dbReference type="ARBA" id="ARBA00068217"/>
    </source>
</evidence>
<reference evidence="22" key="3">
    <citation type="submission" date="2025-09" db="UniProtKB">
        <authorList>
            <consortium name="Ensembl"/>
        </authorList>
    </citation>
    <scope>IDENTIFICATION</scope>
</reference>
<dbReference type="GeneTree" id="ENSGT00940000161590"/>
<dbReference type="PROSITE" id="PS50835">
    <property type="entry name" value="IG_LIKE"/>
    <property type="match status" value="2"/>
</dbReference>
<dbReference type="InParanoid" id="G3WFT3"/>
<dbReference type="Pfam" id="PF07686">
    <property type="entry name" value="V-set"/>
    <property type="match status" value="1"/>
</dbReference>
<reference evidence="22 23" key="1">
    <citation type="journal article" date="2011" name="Proc. Natl. Acad. Sci. U.S.A.">
        <title>Genetic diversity and population structure of the endangered marsupial Sarcophilus harrisii (Tasmanian devil).</title>
        <authorList>
            <person name="Miller W."/>
            <person name="Hayes V.M."/>
            <person name="Ratan A."/>
            <person name="Petersen D.C."/>
            <person name="Wittekindt N.E."/>
            <person name="Miller J."/>
            <person name="Walenz B."/>
            <person name="Knight J."/>
            <person name="Qi J."/>
            <person name="Zhao F."/>
            <person name="Wang Q."/>
            <person name="Bedoya-Reina O.C."/>
            <person name="Katiyar N."/>
            <person name="Tomsho L.P."/>
            <person name="Kasson L.M."/>
            <person name="Hardie R.A."/>
            <person name="Woodbridge P."/>
            <person name="Tindall E.A."/>
            <person name="Bertelsen M.F."/>
            <person name="Dixon D."/>
            <person name="Pyecroft S."/>
            <person name="Helgen K.M."/>
            <person name="Lesk A.M."/>
            <person name="Pringle T.H."/>
            <person name="Patterson N."/>
            <person name="Zhang Y."/>
            <person name="Kreiss A."/>
            <person name="Woods G.M."/>
            <person name="Jones M.E."/>
            <person name="Schuster S.C."/>
        </authorList>
    </citation>
    <scope>NUCLEOTIDE SEQUENCE [LARGE SCALE GENOMIC DNA]</scope>
</reference>
<keyword evidence="5 20" id="KW-0732">Signal</keyword>
<dbReference type="InterPro" id="IPR007110">
    <property type="entry name" value="Ig-like_dom"/>
</dbReference>
<keyword evidence="13" id="KW-0325">Glycoprotein</keyword>
<keyword evidence="3" id="KW-1003">Cell membrane</keyword>
<dbReference type="InterPro" id="IPR003599">
    <property type="entry name" value="Ig_sub"/>
</dbReference>
<dbReference type="GO" id="GO:0007166">
    <property type="term" value="P:cell surface receptor signaling pathway"/>
    <property type="evidence" value="ECO:0007669"/>
    <property type="project" value="TreeGrafter"/>
</dbReference>
<keyword evidence="23" id="KW-1185">Reference proteome</keyword>
<dbReference type="KEGG" id="shr:100929908"/>
<dbReference type="RefSeq" id="XP_012399867.1">
    <property type="nucleotide sequence ID" value="XM_012544413.3"/>
</dbReference>
<evidence type="ECO:0000256" key="9">
    <source>
        <dbReference type="ARBA" id="ARBA00023130"/>
    </source>
</evidence>
<gene>
    <name evidence="22" type="primary">LOC100929908</name>
</gene>
<dbReference type="GO" id="GO:0042113">
    <property type="term" value="P:B cell activation"/>
    <property type="evidence" value="ECO:0007669"/>
    <property type="project" value="UniProtKB-KW"/>
</dbReference>
<evidence type="ECO:0000256" key="8">
    <source>
        <dbReference type="ARBA" id="ARBA00022989"/>
    </source>
</evidence>
<dbReference type="GO" id="GO:0042130">
    <property type="term" value="P:negative regulation of T cell proliferation"/>
    <property type="evidence" value="ECO:0007669"/>
    <property type="project" value="TreeGrafter"/>
</dbReference>
<organism evidence="22 23">
    <name type="scientific">Sarcophilus harrisii</name>
    <name type="common">Tasmanian devil</name>
    <name type="synonym">Sarcophilus laniarius</name>
    <dbReference type="NCBI Taxonomy" id="9305"/>
    <lineage>
        <taxon>Eukaryota</taxon>
        <taxon>Metazoa</taxon>
        <taxon>Chordata</taxon>
        <taxon>Craniata</taxon>
        <taxon>Vertebrata</taxon>
        <taxon>Euteleostomi</taxon>
        <taxon>Mammalia</taxon>
        <taxon>Metatheria</taxon>
        <taxon>Dasyuromorphia</taxon>
        <taxon>Dasyuridae</taxon>
        <taxon>Sarcophilus</taxon>
    </lineage>
</organism>
<keyword evidence="8 19" id="KW-1133">Transmembrane helix</keyword>
<evidence type="ECO:0000256" key="1">
    <source>
        <dbReference type="ARBA" id="ARBA00004251"/>
    </source>
</evidence>
<dbReference type="FunCoup" id="G3WFT3">
    <property type="interactions" value="282"/>
</dbReference>
<keyword evidence="4 19" id="KW-0812">Transmembrane</keyword>
<keyword evidence="10 19" id="KW-0472">Membrane</keyword>
<evidence type="ECO:0000256" key="5">
    <source>
        <dbReference type="ARBA" id="ARBA00022729"/>
    </source>
</evidence>
<keyword evidence="14" id="KW-0393">Immunoglobulin domain</keyword>
<dbReference type="GO" id="GO:0009897">
    <property type="term" value="C:external side of plasma membrane"/>
    <property type="evidence" value="ECO:0007669"/>
    <property type="project" value="TreeGrafter"/>
</dbReference>
<feature type="transmembrane region" description="Helical" evidence="19">
    <location>
        <begin position="273"/>
        <end position="294"/>
    </location>
</feature>
<feature type="domain" description="Ig-like" evidence="21">
    <location>
        <begin position="154"/>
        <end position="240"/>
    </location>
</feature>
<evidence type="ECO:0000256" key="7">
    <source>
        <dbReference type="ARBA" id="ARBA00022936"/>
    </source>
</evidence>
<dbReference type="InterPro" id="IPR036179">
    <property type="entry name" value="Ig-like_dom_sf"/>
</dbReference>
<dbReference type="PROSITE" id="PS51257">
    <property type="entry name" value="PROKAR_LIPOPROTEIN"/>
    <property type="match status" value="1"/>
</dbReference>
<dbReference type="AlphaFoldDB" id="G3WFT3"/>
<evidence type="ECO:0000256" key="12">
    <source>
        <dbReference type="ARBA" id="ARBA00023170"/>
    </source>
</evidence>
<evidence type="ECO:0000256" key="20">
    <source>
        <dbReference type="SAM" id="SignalP"/>
    </source>
</evidence>
<name>G3WFT3_SARHA</name>
<dbReference type="Pfam" id="PF22705">
    <property type="entry name" value="C2-set_3"/>
    <property type="match status" value="1"/>
</dbReference>
<reference evidence="22" key="2">
    <citation type="submission" date="2025-08" db="UniProtKB">
        <authorList>
            <consortium name="Ensembl"/>
        </authorList>
    </citation>
    <scope>IDENTIFICATION</scope>
</reference>
<evidence type="ECO:0000256" key="13">
    <source>
        <dbReference type="ARBA" id="ARBA00023180"/>
    </source>
</evidence>
<keyword evidence="6" id="KW-0391">Immunity</keyword>
<evidence type="ECO:0000256" key="6">
    <source>
        <dbReference type="ARBA" id="ARBA00022859"/>
    </source>
</evidence>
<dbReference type="Ensembl" id="ENSSHAT00000014407.2">
    <property type="protein sequence ID" value="ENSSHAP00000014288.2"/>
    <property type="gene ID" value="ENSSHAG00000012209.2"/>
</dbReference>
<evidence type="ECO:0000256" key="17">
    <source>
        <dbReference type="ARBA" id="ARBA00081259"/>
    </source>
</evidence>
<keyword evidence="9" id="KW-1064">Adaptive immunity</keyword>
<evidence type="ECO:0000256" key="19">
    <source>
        <dbReference type="SAM" id="Phobius"/>
    </source>
</evidence>
<evidence type="ECO:0000256" key="18">
    <source>
        <dbReference type="ARBA" id="ARBA00082272"/>
    </source>
</evidence>
<dbReference type="InterPro" id="IPR013783">
    <property type="entry name" value="Ig-like_fold"/>
</dbReference>
<dbReference type="GO" id="GO:0005102">
    <property type="term" value="F:signaling receptor binding"/>
    <property type="evidence" value="ECO:0007669"/>
    <property type="project" value="UniProtKB-ARBA"/>
</dbReference>
<dbReference type="GO" id="GO:0002250">
    <property type="term" value="P:adaptive immune response"/>
    <property type="evidence" value="ECO:0007669"/>
    <property type="project" value="UniProtKB-KW"/>
</dbReference>
<dbReference type="GO" id="GO:0071222">
    <property type="term" value="P:cellular response to lipopolysaccharide"/>
    <property type="evidence" value="ECO:0007669"/>
    <property type="project" value="TreeGrafter"/>
</dbReference>
<feature type="domain" description="Ig-like" evidence="21">
    <location>
        <begin position="25"/>
        <end position="144"/>
    </location>
</feature>
<evidence type="ECO:0000256" key="4">
    <source>
        <dbReference type="ARBA" id="ARBA00022692"/>
    </source>
</evidence>
<feature type="signal peptide" evidence="20">
    <location>
        <begin position="1"/>
        <end position="18"/>
    </location>
</feature>
<dbReference type="GO" id="GO:0031295">
    <property type="term" value="P:T cell costimulation"/>
    <property type="evidence" value="ECO:0007669"/>
    <property type="project" value="TreeGrafter"/>
</dbReference>
<dbReference type="InterPro" id="IPR013106">
    <property type="entry name" value="Ig_V-set"/>
</dbReference>
<dbReference type="InterPro" id="IPR051713">
    <property type="entry name" value="T-cell_Activation_Regulation"/>
</dbReference>
<evidence type="ECO:0000256" key="3">
    <source>
        <dbReference type="ARBA" id="ARBA00022475"/>
    </source>
</evidence>
<dbReference type="GeneID" id="100929908"/>
<evidence type="ECO:0000256" key="10">
    <source>
        <dbReference type="ARBA" id="ARBA00023136"/>
    </source>
</evidence>